<accession>K9GR09</accession>
<comment type="caution">
    <text evidence="2">The sequence shown here is derived from an EMBL/GenBank/DDBJ whole genome shotgun (WGS) entry which is preliminary data.</text>
</comment>
<evidence type="ECO:0000259" key="1">
    <source>
        <dbReference type="Pfam" id="PF18765"/>
    </source>
</evidence>
<organism evidence="2 3">
    <name type="scientific">Caenispirillum salinarum AK4</name>
    <dbReference type="NCBI Taxonomy" id="1238182"/>
    <lineage>
        <taxon>Bacteria</taxon>
        <taxon>Pseudomonadati</taxon>
        <taxon>Pseudomonadota</taxon>
        <taxon>Alphaproteobacteria</taxon>
        <taxon>Rhodospirillales</taxon>
        <taxon>Novispirillaceae</taxon>
        <taxon>Caenispirillum</taxon>
    </lineage>
</organism>
<evidence type="ECO:0000313" key="2">
    <source>
        <dbReference type="EMBL" id="EKV27129.1"/>
    </source>
</evidence>
<dbReference type="Gene3D" id="3.30.460.10">
    <property type="entry name" value="Beta Polymerase, domain 2"/>
    <property type="match status" value="1"/>
</dbReference>
<sequence>MTLPLDIAARAKASRERIRGEILSCLREILSGAEKAPRVERIATFGSVARGDFHGLSDVDLAVIGEGVRPGDLDTAALLPLERPVDVIYLDPARDPHMMAEIDRDGVTVWHRSP</sequence>
<dbReference type="Pfam" id="PF18765">
    <property type="entry name" value="Polbeta"/>
    <property type="match status" value="1"/>
</dbReference>
<dbReference type="InterPro" id="IPR041633">
    <property type="entry name" value="Polbeta"/>
</dbReference>
<proteinExistence type="predicted"/>
<dbReference type="SUPFAM" id="SSF81301">
    <property type="entry name" value="Nucleotidyltransferase"/>
    <property type="match status" value="1"/>
</dbReference>
<dbReference type="EMBL" id="ANHY01000021">
    <property type="protein sequence ID" value="EKV27129.1"/>
    <property type="molecule type" value="Genomic_DNA"/>
</dbReference>
<dbReference type="CDD" id="cd05403">
    <property type="entry name" value="NT_KNTase_like"/>
    <property type="match status" value="1"/>
</dbReference>
<reference evidence="2 3" key="1">
    <citation type="journal article" date="2013" name="Genome Announc.">
        <title>Draft Genome Sequence of an Alphaproteobacterium, Caenispirillum salinarum AK4(T), Isolated from a Solar Saltern.</title>
        <authorList>
            <person name="Khatri I."/>
            <person name="Singh A."/>
            <person name="Korpole S."/>
            <person name="Pinnaka A.K."/>
            <person name="Subramanian S."/>
        </authorList>
    </citation>
    <scope>NUCLEOTIDE SEQUENCE [LARGE SCALE GENOMIC DNA]</scope>
    <source>
        <strain evidence="2 3">AK4</strain>
    </source>
</reference>
<dbReference type="AlphaFoldDB" id="K9GR09"/>
<gene>
    <name evidence="2" type="ORF">C882_2058</name>
</gene>
<keyword evidence="3" id="KW-1185">Reference proteome</keyword>
<dbReference type="Proteomes" id="UP000009881">
    <property type="component" value="Unassembled WGS sequence"/>
</dbReference>
<evidence type="ECO:0000313" key="3">
    <source>
        <dbReference type="Proteomes" id="UP000009881"/>
    </source>
</evidence>
<protein>
    <recommendedName>
        <fullName evidence="1">Polymerase beta nucleotidyltransferase domain-containing protein</fullName>
    </recommendedName>
</protein>
<dbReference type="OrthoDB" id="559450at2"/>
<feature type="domain" description="Polymerase beta nucleotidyltransferase" evidence="1">
    <location>
        <begin position="31"/>
        <end position="113"/>
    </location>
</feature>
<dbReference type="InterPro" id="IPR043519">
    <property type="entry name" value="NT_sf"/>
</dbReference>
<dbReference type="STRING" id="1238182.C882_2058"/>
<name>K9GR09_9PROT</name>
<dbReference type="RefSeq" id="WP_009542454.1">
    <property type="nucleotide sequence ID" value="NZ_ANHY01000021.1"/>
</dbReference>